<gene>
    <name evidence="1" type="ORF">PsorP6_006551</name>
</gene>
<accession>A0ACC0W3T6</accession>
<comment type="caution">
    <text evidence="1">The sequence shown here is derived from an EMBL/GenBank/DDBJ whole genome shotgun (WGS) entry which is preliminary data.</text>
</comment>
<evidence type="ECO:0000313" key="2">
    <source>
        <dbReference type="Proteomes" id="UP001163321"/>
    </source>
</evidence>
<dbReference type="Proteomes" id="UP001163321">
    <property type="component" value="Chromosome 4"/>
</dbReference>
<protein>
    <submittedName>
        <fullName evidence="1">Uncharacterized protein</fullName>
    </submittedName>
</protein>
<reference evidence="1 2" key="1">
    <citation type="journal article" date="2022" name="bioRxiv">
        <title>The genome of the oomycete Peronosclerospora sorghi, a cosmopolitan pathogen of maize and sorghum, is inflated with dispersed pseudogenes.</title>
        <authorList>
            <person name="Fletcher K."/>
            <person name="Martin F."/>
            <person name="Isakeit T."/>
            <person name="Cavanaugh K."/>
            <person name="Magill C."/>
            <person name="Michelmore R."/>
        </authorList>
    </citation>
    <scope>NUCLEOTIDE SEQUENCE [LARGE SCALE GENOMIC DNA]</scope>
    <source>
        <strain evidence="1">P6</strain>
    </source>
</reference>
<dbReference type="EMBL" id="CM047583">
    <property type="protein sequence ID" value="KAI9912676.1"/>
    <property type="molecule type" value="Genomic_DNA"/>
</dbReference>
<name>A0ACC0W3T6_9STRA</name>
<evidence type="ECO:0000313" key="1">
    <source>
        <dbReference type="EMBL" id="KAI9912676.1"/>
    </source>
</evidence>
<proteinExistence type="predicted"/>
<sequence>MPLLPLVVLIGACLRGFLYAIPSIPAALSSRPELVTPISSFYRLREGVFLYDSTGSPYSGDVYHQPPLLFAFLYPVFQVVPVSLQYLVICGIFISIDLLLGMGFARLCAKTLKLEEGRKFMIQGHETWLSQIPVSPLFTPENLPTTVAFIYLMNPYSLASSLAMSTVSLTHLAILYSLLFASEGALVASMMCVAMGTYLSVYPIFLMLPILLLLRSIETDKTVSSQTRGVGAKLAAKGLMIFTIWMSVLLYLSWSLNGGWGFLTETYVWVARYSDLTPNIGIFWYFFMEVFDRFIPYFLLVMHLHPVIYVVPIYLRLAYVSTKSTCHRTTLIHTFAFRHRPQAYACALIGLFSLFQAYPCFGDFGFFLSMMALHPKTIMSKCFNLCFDMTHDLVLTSTPCLIRLTLRSNRKSIRVRDWFGSRNVHAASSGNANFFYNQTLVYQIFHSQLITAFIGATMKRDKDVEKYRTRYLKELEKAKASEKNE</sequence>
<keyword evidence="2" id="KW-1185">Reference proteome</keyword>
<organism evidence="1 2">
    <name type="scientific">Peronosclerospora sorghi</name>
    <dbReference type="NCBI Taxonomy" id="230839"/>
    <lineage>
        <taxon>Eukaryota</taxon>
        <taxon>Sar</taxon>
        <taxon>Stramenopiles</taxon>
        <taxon>Oomycota</taxon>
        <taxon>Peronosporomycetes</taxon>
        <taxon>Peronosporales</taxon>
        <taxon>Peronosporaceae</taxon>
        <taxon>Peronosclerospora</taxon>
    </lineage>
</organism>